<name>A0A7W6BHE9_9SPHN</name>
<evidence type="ECO:0000256" key="4">
    <source>
        <dbReference type="ARBA" id="ARBA00023136"/>
    </source>
</evidence>
<evidence type="ECO:0000256" key="5">
    <source>
        <dbReference type="SAM" id="Phobius"/>
    </source>
</evidence>
<dbReference type="SUPFAM" id="SSF103473">
    <property type="entry name" value="MFS general substrate transporter"/>
    <property type="match status" value="1"/>
</dbReference>
<evidence type="ECO:0000313" key="8">
    <source>
        <dbReference type="Proteomes" id="UP000571950"/>
    </source>
</evidence>
<feature type="transmembrane region" description="Helical" evidence="5">
    <location>
        <begin position="327"/>
        <end position="343"/>
    </location>
</feature>
<evidence type="ECO:0000313" key="7">
    <source>
        <dbReference type="EMBL" id="MBB3927065.1"/>
    </source>
</evidence>
<comment type="caution">
    <text evidence="7">The sequence shown here is derived from an EMBL/GenBank/DDBJ whole genome shotgun (WGS) entry which is preliminary data.</text>
</comment>
<dbReference type="Gene3D" id="1.20.1250.20">
    <property type="entry name" value="MFS general substrate transporter like domains"/>
    <property type="match status" value="1"/>
</dbReference>
<dbReference type="RefSeq" id="WP_188072563.1">
    <property type="nucleotide sequence ID" value="NZ_BSPS01000023.1"/>
</dbReference>
<feature type="transmembrane region" description="Helical" evidence="5">
    <location>
        <begin position="27"/>
        <end position="48"/>
    </location>
</feature>
<keyword evidence="3 5" id="KW-1133">Transmembrane helix</keyword>
<feature type="transmembrane region" description="Helical" evidence="5">
    <location>
        <begin position="419"/>
        <end position="438"/>
    </location>
</feature>
<feature type="transmembrane region" description="Helical" evidence="5">
    <location>
        <begin position="389"/>
        <end position="413"/>
    </location>
</feature>
<feature type="transmembrane region" description="Helical" evidence="5">
    <location>
        <begin position="179"/>
        <end position="201"/>
    </location>
</feature>
<dbReference type="InterPro" id="IPR036259">
    <property type="entry name" value="MFS_trans_sf"/>
</dbReference>
<dbReference type="EMBL" id="JACIDT010000009">
    <property type="protein sequence ID" value="MBB3927065.1"/>
    <property type="molecule type" value="Genomic_DNA"/>
</dbReference>
<keyword evidence="4 5" id="KW-0472">Membrane</keyword>
<dbReference type="GO" id="GO:0046943">
    <property type="term" value="F:carboxylic acid transmembrane transporter activity"/>
    <property type="evidence" value="ECO:0007669"/>
    <property type="project" value="TreeGrafter"/>
</dbReference>
<comment type="subcellular location">
    <subcellularLocation>
        <location evidence="1">Membrane</location>
        <topology evidence="1">Multi-pass membrane protein</topology>
    </subcellularLocation>
</comment>
<keyword evidence="8" id="KW-1185">Reference proteome</keyword>
<evidence type="ECO:0000256" key="3">
    <source>
        <dbReference type="ARBA" id="ARBA00022989"/>
    </source>
</evidence>
<gene>
    <name evidence="7" type="ORF">GGR43_002788</name>
</gene>
<dbReference type="InterPro" id="IPR020846">
    <property type="entry name" value="MFS_dom"/>
</dbReference>
<feature type="transmembrane region" description="Helical" evidence="5">
    <location>
        <begin position="151"/>
        <end position="173"/>
    </location>
</feature>
<reference evidence="7 8" key="1">
    <citation type="submission" date="2020-08" db="EMBL/GenBank/DDBJ databases">
        <title>Genomic Encyclopedia of Type Strains, Phase IV (KMG-IV): sequencing the most valuable type-strain genomes for metagenomic binning, comparative biology and taxonomic classification.</title>
        <authorList>
            <person name="Goeker M."/>
        </authorList>
    </citation>
    <scope>NUCLEOTIDE SEQUENCE [LARGE SCALE GENOMIC DNA]</scope>
    <source>
        <strain evidence="7 8">DSM 26189</strain>
    </source>
</reference>
<feature type="transmembrane region" description="Helical" evidence="5">
    <location>
        <begin position="355"/>
        <end position="377"/>
    </location>
</feature>
<dbReference type="Proteomes" id="UP000571950">
    <property type="component" value="Unassembled WGS sequence"/>
</dbReference>
<protein>
    <submittedName>
        <fullName evidence="7">AAHS family 4-hydroxybenzoate transporter-like MFS transporter</fullName>
    </submittedName>
</protein>
<sequence length="443" mass="45451">MSGPVETMLPAPRGLSVSGFGRMQLRILFLVLLLYVIDGIDTQVLSVAVSTLAQDWGLPLSSFGTAMAAGYAGSAAGALLGGLLGDRFGRKPTAVGGAVLFGLATLVMAFLHTPGQLAVIRFIAGLGLGGCLPPVLALLTETMPKARHGLVVSFAMLCHPLGISLTGLAGMTILPAFGWQMLFIVAGLLPIAAAAILLAALPESPAYLIRFPGKAKQLEDLLRKLDMPAPEPPAADREEGKAGKYRFGLLFAPGERARVVSLLTAFFFAYLAMTMVLSWLPALLSSAGFSQKVAGTALFIWSIAGIGGIFFAGLLTGKYGVGRVLRGHLAGGAAALILLAITLPTPDHGYPPVYFYGLIAIGGYMLNGTLTSLYALATASFSSVVRASGIGLSATMGRVGAILGALTGAQALGLLGTQGFFSLVAGSVLLALAALIAGRRPGL</sequence>
<feature type="transmembrane region" description="Helical" evidence="5">
    <location>
        <begin position="293"/>
        <end position="315"/>
    </location>
</feature>
<feature type="transmembrane region" description="Helical" evidence="5">
    <location>
        <begin position="118"/>
        <end position="139"/>
    </location>
</feature>
<dbReference type="PROSITE" id="PS50850">
    <property type="entry name" value="MFS"/>
    <property type="match status" value="1"/>
</dbReference>
<feature type="transmembrane region" description="Helical" evidence="5">
    <location>
        <begin position="259"/>
        <end position="281"/>
    </location>
</feature>
<dbReference type="GO" id="GO:0005886">
    <property type="term" value="C:plasma membrane"/>
    <property type="evidence" value="ECO:0007669"/>
    <property type="project" value="TreeGrafter"/>
</dbReference>
<evidence type="ECO:0000256" key="1">
    <source>
        <dbReference type="ARBA" id="ARBA00004141"/>
    </source>
</evidence>
<feature type="transmembrane region" description="Helical" evidence="5">
    <location>
        <begin position="60"/>
        <end position="81"/>
    </location>
</feature>
<organism evidence="7 8">
    <name type="scientific">Sphingobium jiangsuense</name>
    <dbReference type="NCBI Taxonomy" id="870476"/>
    <lineage>
        <taxon>Bacteria</taxon>
        <taxon>Pseudomonadati</taxon>
        <taxon>Pseudomonadota</taxon>
        <taxon>Alphaproteobacteria</taxon>
        <taxon>Sphingomonadales</taxon>
        <taxon>Sphingomonadaceae</taxon>
        <taxon>Sphingobium</taxon>
    </lineage>
</organism>
<accession>A0A7W6BHE9</accession>
<dbReference type="Pfam" id="PF07690">
    <property type="entry name" value="MFS_1"/>
    <property type="match status" value="1"/>
</dbReference>
<feature type="domain" description="Major facilitator superfamily (MFS) profile" evidence="6">
    <location>
        <begin position="27"/>
        <end position="442"/>
    </location>
</feature>
<dbReference type="PANTHER" id="PTHR23508">
    <property type="entry name" value="CARBOXYLIC ACID TRANSPORTER PROTEIN HOMOLOG"/>
    <property type="match status" value="1"/>
</dbReference>
<evidence type="ECO:0000259" key="6">
    <source>
        <dbReference type="PROSITE" id="PS50850"/>
    </source>
</evidence>
<dbReference type="InterPro" id="IPR011701">
    <property type="entry name" value="MFS"/>
</dbReference>
<proteinExistence type="predicted"/>
<dbReference type="AlphaFoldDB" id="A0A7W6BHE9"/>
<evidence type="ECO:0000256" key="2">
    <source>
        <dbReference type="ARBA" id="ARBA00022692"/>
    </source>
</evidence>
<keyword evidence="2 5" id="KW-0812">Transmembrane</keyword>
<feature type="transmembrane region" description="Helical" evidence="5">
    <location>
        <begin position="93"/>
        <end position="112"/>
    </location>
</feature>
<dbReference type="PANTHER" id="PTHR23508:SF10">
    <property type="entry name" value="CARBOXYLIC ACID TRANSPORTER PROTEIN HOMOLOG"/>
    <property type="match status" value="1"/>
</dbReference>